<dbReference type="InterPro" id="IPR018502">
    <property type="entry name" value="Annexin_repeat"/>
</dbReference>
<evidence type="ECO:0000256" key="3">
    <source>
        <dbReference type="ARBA" id="ARBA00023216"/>
    </source>
</evidence>
<dbReference type="AlphaFoldDB" id="A0AA40HDS2"/>
<dbReference type="Proteomes" id="UP001177744">
    <property type="component" value="Unassembled WGS sequence"/>
</dbReference>
<dbReference type="Gene3D" id="1.10.220.10">
    <property type="entry name" value="Annexin"/>
    <property type="match status" value="2"/>
</dbReference>
<evidence type="ECO:0000256" key="1">
    <source>
        <dbReference type="ARBA" id="ARBA00007831"/>
    </source>
</evidence>
<keyword evidence="5" id="KW-1185">Reference proteome</keyword>
<comment type="similarity">
    <text evidence="1">Belongs to the annexin family.</text>
</comment>
<dbReference type="GO" id="GO:0005544">
    <property type="term" value="F:calcium-dependent phospholipid binding"/>
    <property type="evidence" value="ECO:0007669"/>
    <property type="project" value="InterPro"/>
</dbReference>
<feature type="non-terminal residue" evidence="4">
    <location>
        <position position="144"/>
    </location>
</feature>
<dbReference type="GO" id="GO:0005634">
    <property type="term" value="C:nucleus"/>
    <property type="evidence" value="ECO:0007669"/>
    <property type="project" value="TreeGrafter"/>
</dbReference>
<evidence type="ECO:0000256" key="2">
    <source>
        <dbReference type="ARBA" id="ARBA00022737"/>
    </source>
</evidence>
<comment type="caution">
    <text evidence="4">The sequence shown here is derived from an EMBL/GenBank/DDBJ whole genome shotgun (WGS) entry which is preliminary data.</text>
</comment>
<dbReference type="SUPFAM" id="SSF47874">
    <property type="entry name" value="Annexin"/>
    <property type="match status" value="1"/>
</dbReference>
<evidence type="ECO:0000313" key="5">
    <source>
        <dbReference type="Proteomes" id="UP001177744"/>
    </source>
</evidence>
<dbReference type="GO" id="GO:0001786">
    <property type="term" value="F:phosphatidylserine binding"/>
    <property type="evidence" value="ECO:0007669"/>
    <property type="project" value="TreeGrafter"/>
</dbReference>
<dbReference type="GO" id="GO:0012506">
    <property type="term" value="C:vesicle membrane"/>
    <property type="evidence" value="ECO:0007669"/>
    <property type="project" value="TreeGrafter"/>
</dbReference>
<dbReference type="PROSITE" id="PS51897">
    <property type="entry name" value="ANNEXIN_2"/>
    <property type="match status" value="2"/>
</dbReference>
<gene>
    <name evidence="4" type="ORF">QTO34_011480</name>
</gene>
<evidence type="ECO:0000313" key="4">
    <source>
        <dbReference type="EMBL" id="KAK1329299.1"/>
    </source>
</evidence>
<dbReference type="GO" id="GO:0005737">
    <property type="term" value="C:cytoplasm"/>
    <property type="evidence" value="ECO:0007669"/>
    <property type="project" value="TreeGrafter"/>
</dbReference>
<protein>
    <submittedName>
        <fullName evidence="4">Uncharacterized protein</fullName>
    </submittedName>
</protein>
<dbReference type="GO" id="GO:0007165">
    <property type="term" value="P:signal transduction"/>
    <property type="evidence" value="ECO:0007669"/>
    <property type="project" value="TreeGrafter"/>
</dbReference>
<sequence length="144" mass="16704">MKGLELIETLGMKFWHQGLTEMNRERKGTDVNVFNTILTTRSYPHLCRVFQKYTKYSQHGEQVLELEMKDDAKNCFTALATSSSHERCWKCHETLVRIMVSCFEIDMNDTKTCYQKLYGISLCQVILDETKGDYEKVLVALFGG</sequence>
<dbReference type="Pfam" id="PF00191">
    <property type="entry name" value="Annexin"/>
    <property type="match status" value="2"/>
</dbReference>
<keyword evidence="2" id="KW-0677">Repeat</keyword>
<dbReference type="SMART" id="SM00335">
    <property type="entry name" value="ANX"/>
    <property type="match status" value="2"/>
</dbReference>
<name>A0AA40HDS2_CNENI</name>
<dbReference type="PANTHER" id="PTHR10502:SF17">
    <property type="entry name" value="ANNEXIN A1"/>
    <property type="match status" value="1"/>
</dbReference>
<keyword evidence="3" id="KW-0041">Annexin</keyword>
<organism evidence="4 5">
    <name type="scientific">Cnephaeus nilssonii</name>
    <name type="common">Northern bat</name>
    <name type="synonym">Eptesicus nilssonii</name>
    <dbReference type="NCBI Taxonomy" id="3371016"/>
    <lineage>
        <taxon>Eukaryota</taxon>
        <taxon>Metazoa</taxon>
        <taxon>Chordata</taxon>
        <taxon>Craniata</taxon>
        <taxon>Vertebrata</taxon>
        <taxon>Euteleostomi</taxon>
        <taxon>Mammalia</taxon>
        <taxon>Eutheria</taxon>
        <taxon>Laurasiatheria</taxon>
        <taxon>Chiroptera</taxon>
        <taxon>Yangochiroptera</taxon>
        <taxon>Vespertilionidae</taxon>
        <taxon>Cnephaeus</taxon>
    </lineage>
</organism>
<dbReference type="PANTHER" id="PTHR10502">
    <property type="entry name" value="ANNEXIN"/>
    <property type="match status" value="1"/>
</dbReference>
<dbReference type="InterPro" id="IPR037104">
    <property type="entry name" value="Annexin_sf"/>
</dbReference>
<accession>A0AA40HDS2</accession>
<dbReference type="GO" id="GO:0006909">
    <property type="term" value="P:phagocytosis"/>
    <property type="evidence" value="ECO:0007669"/>
    <property type="project" value="TreeGrafter"/>
</dbReference>
<proteinExistence type="inferred from homology"/>
<reference evidence="4" key="1">
    <citation type="submission" date="2023-06" db="EMBL/GenBank/DDBJ databases">
        <title>Reference genome for the Northern bat (Eptesicus nilssonii), a most northern bat species.</title>
        <authorList>
            <person name="Laine V.N."/>
            <person name="Pulliainen A.T."/>
            <person name="Lilley T.M."/>
        </authorList>
    </citation>
    <scope>NUCLEOTIDE SEQUENCE</scope>
    <source>
        <strain evidence="4">BLF_Eptnil</strain>
        <tissue evidence="4">Kidney</tissue>
    </source>
</reference>
<dbReference type="GO" id="GO:0071385">
    <property type="term" value="P:cellular response to glucocorticoid stimulus"/>
    <property type="evidence" value="ECO:0007669"/>
    <property type="project" value="TreeGrafter"/>
</dbReference>
<dbReference type="GO" id="GO:0005509">
    <property type="term" value="F:calcium ion binding"/>
    <property type="evidence" value="ECO:0007669"/>
    <property type="project" value="InterPro"/>
</dbReference>
<dbReference type="GO" id="GO:0005886">
    <property type="term" value="C:plasma membrane"/>
    <property type="evidence" value="ECO:0007669"/>
    <property type="project" value="TreeGrafter"/>
</dbReference>
<dbReference type="EMBL" id="JAULJE010000022">
    <property type="protein sequence ID" value="KAK1329299.1"/>
    <property type="molecule type" value="Genomic_DNA"/>
</dbReference>